<evidence type="ECO:0000313" key="2">
    <source>
        <dbReference type="Proteomes" id="UP000712600"/>
    </source>
</evidence>
<comment type="caution">
    <text evidence="1">The sequence shown here is derived from an EMBL/GenBank/DDBJ whole genome shotgun (WGS) entry which is preliminary data.</text>
</comment>
<gene>
    <name evidence="1" type="ORF">F2Q69_00031481</name>
</gene>
<name>A0A8S9S119_BRACR</name>
<reference evidence="1" key="1">
    <citation type="submission" date="2019-12" db="EMBL/GenBank/DDBJ databases">
        <title>Genome sequencing and annotation of Brassica cretica.</title>
        <authorList>
            <person name="Studholme D.J."/>
            <person name="Sarris P."/>
        </authorList>
    </citation>
    <scope>NUCLEOTIDE SEQUENCE</scope>
    <source>
        <strain evidence="1">PFS-109/04</strain>
        <tissue evidence="1">Leaf</tissue>
    </source>
</reference>
<proteinExistence type="predicted"/>
<organism evidence="1 2">
    <name type="scientific">Brassica cretica</name>
    <name type="common">Mustard</name>
    <dbReference type="NCBI Taxonomy" id="69181"/>
    <lineage>
        <taxon>Eukaryota</taxon>
        <taxon>Viridiplantae</taxon>
        <taxon>Streptophyta</taxon>
        <taxon>Embryophyta</taxon>
        <taxon>Tracheophyta</taxon>
        <taxon>Spermatophyta</taxon>
        <taxon>Magnoliopsida</taxon>
        <taxon>eudicotyledons</taxon>
        <taxon>Gunneridae</taxon>
        <taxon>Pentapetalae</taxon>
        <taxon>rosids</taxon>
        <taxon>malvids</taxon>
        <taxon>Brassicales</taxon>
        <taxon>Brassicaceae</taxon>
        <taxon>Brassiceae</taxon>
        <taxon>Brassica</taxon>
    </lineage>
</organism>
<dbReference type="AlphaFoldDB" id="A0A8S9S119"/>
<dbReference type="Proteomes" id="UP000712600">
    <property type="component" value="Unassembled WGS sequence"/>
</dbReference>
<protein>
    <submittedName>
        <fullName evidence="1">Uncharacterized protein</fullName>
    </submittedName>
</protein>
<evidence type="ECO:0000313" key="1">
    <source>
        <dbReference type="EMBL" id="KAF3586416.1"/>
    </source>
</evidence>
<dbReference type="EMBL" id="QGKX02000088">
    <property type="protein sequence ID" value="KAF3586416.1"/>
    <property type="molecule type" value="Genomic_DNA"/>
</dbReference>
<accession>A0A8S9S119</accession>
<sequence length="139" mass="15739">MCGNEISTKAEEMWRILLTSYDLFCLLLLINSFDERLIVGANHERLNVHASPAVWCSLFHSVSVLQRTCHEIVDVGSRRFPSCVSSAVESFALKTRRLRAFQIIQQIHGRIWVVTLVGAVARLKSLQILLYLVVDAESL</sequence>